<dbReference type="OrthoDB" id="10030419at2759"/>
<keyword evidence="2" id="KW-0812">Transmembrane</keyword>
<evidence type="ECO:0000259" key="3">
    <source>
        <dbReference type="PROSITE" id="PS50026"/>
    </source>
</evidence>
<evidence type="ECO:0000313" key="5">
    <source>
        <dbReference type="EMBL" id="CAF4437207.1"/>
    </source>
</evidence>
<dbReference type="PROSITE" id="PS00022">
    <property type="entry name" value="EGF_1"/>
    <property type="match status" value="1"/>
</dbReference>
<dbReference type="Gene3D" id="1.20.1070.10">
    <property type="entry name" value="Rhodopsin 7-helix transmembrane proteins"/>
    <property type="match status" value="1"/>
</dbReference>
<keyword evidence="2" id="KW-1133">Transmembrane helix</keyword>
<accession>A0A815YLE4</accession>
<keyword evidence="2" id="KW-0472">Membrane</keyword>
<sequence length="259" mass="29547">MRSCGSLLFTISNDYFCLCDPNNRAECFRFDKMADQCDHCLYGGRCLQGDLQDRTNYFCHCPQCFYGSICQHNTRLLSFTLESLLTGDLFSSSARIEQLSFVVYLLIPIILFLIGFINNLLCIVTFIRPKPRQVGAGYYLLVNSITSQLSLFLLVLKIAHVLLSTKGLIMDDIANIVICKSITFLLSCSTRTNYWLTGLTTLERVYVTKYPTGLWLKNPKIAKRLIIIIFIGTFGSHVHEVLYHTVVPDPKYSQYGERE</sequence>
<dbReference type="Proteomes" id="UP000663829">
    <property type="component" value="Unassembled WGS sequence"/>
</dbReference>
<feature type="transmembrane region" description="Helical" evidence="2">
    <location>
        <begin position="225"/>
        <end position="246"/>
    </location>
</feature>
<feature type="transmembrane region" description="Helical" evidence="2">
    <location>
        <begin position="139"/>
        <end position="163"/>
    </location>
</feature>
<comment type="caution">
    <text evidence="1">Lacks conserved residue(s) required for the propagation of feature annotation.</text>
</comment>
<feature type="disulfide bond" evidence="1">
    <location>
        <begin position="61"/>
        <end position="70"/>
    </location>
</feature>
<dbReference type="Proteomes" id="UP000681722">
    <property type="component" value="Unassembled WGS sequence"/>
</dbReference>
<keyword evidence="1" id="KW-1015">Disulfide bond</keyword>
<keyword evidence="1" id="KW-0245">EGF-like domain</keyword>
<dbReference type="SUPFAM" id="SSF81321">
    <property type="entry name" value="Family A G protein-coupled receptor-like"/>
    <property type="match status" value="1"/>
</dbReference>
<feature type="transmembrane region" description="Helical" evidence="2">
    <location>
        <begin position="101"/>
        <end position="127"/>
    </location>
</feature>
<dbReference type="SUPFAM" id="SSF57196">
    <property type="entry name" value="EGF/Laminin"/>
    <property type="match status" value="1"/>
</dbReference>
<dbReference type="AlphaFoldDB" id="A0A815YLE4"/>
<evidence type="ECO:0000256" key="2">
    <source>
        <dbReference type="SAM" id="Phobius"/>
    </source>
</evidence>
<name>A0A815YLE4_9BILA</name>
<dbReference type="EMBL" id="CAJNOQ010030202">
    <property type="protein sequence ID" value="CAF1573307.1"/>
    <property type="molecule type" value="Genomic_DNA"/>
</dbReference>
<evidence type="ECO:0000313" key="6">
    <source>
        <dbReference type="Proteomes" id="UP000663829"/>
    </source>
</evidence>
<dbReference type="PROSITE" id="PS50026">
    <property type="entry name" value="EGF_3"/>
    <property type="match status" value="1"/>
</dbReference>
<keyword evidence="6" id="KW-1185">Reference proteome</keyword>
<proteinExistence type="predicted"/>
<organism evidence="4 6">
    <name type="scientific">Didymodactylos carnosus</name>
    <dbReference type="NCBI Taxonomy" id="1234261"/>
    <lineage>
        <taxon>Eukaryota</taxon>
        <taxon>Metazoa</taxon>
        <taxon>Spiralia</taxon>
        <taxon>Gnathifera</taxon>
        <taxon>Rotifera</taxon>
        <taxon>Eurotatoria</taxon>
        <taxon>Bdelloidea</taxon>
        <taxon>Philodinida</taxon>
        <taxon>Philodinidae</taxon>
        <taxon>Didymodactylos</taxon>
    </lineage>
</organism>
<evidence type="ECO:0000256" key="1">
    <source>
        <dbReference type="PROSITE-ProRule" id="PRU00076"/>
    </source>
</evidence>
<dbReference type="EMBL" id="CAJOBC010096052">
    <property type="protein sequence ID" value="CAF4437207.1"/>
    <property type="molecule type" value="Genomic_DNA"/>
</dbReference>
<dbReference type="InterPro" id="IPR000742">
    <property type="entry name" value="EGF"/>
</dbReference>
<protein>
    <recommendedName>
        <fullName evidence="3">EGF-like domain-containing protein</fullName>
    </recommendedName>
</protein>
<reference evidence="4" key="1">
    <citation type="submission" date="2021-02" db="EMBL/GenBank/DDBJ databases">
        <authorList>
            <person name="Nowell W R."/>
        </authorList>
    </citation>
    <scope>NUCLEOTIDE SEQUENCE</scope>
</reference>
<gene>
    <name evidence="4" type="ORF">GPM918_LOCUS40545</name>
    <name evidence="5" type="ORF">SRO942_LOCUS41496</name>
</gene>
<comment type="caution">
    <text evidence="4">The sequence shown here is derived from an EMBL/GenBank/DDBJ whole genome shotgun (WGS) entry which is preliminary data.</text>
</comment>
<feature type="domain" description="EGF-like" evidence="3">
    <location>
        <begin position="33"/>
        <end position="71"/>
    </location>
</feature>
<evidence type="ECO:0000313" key="4">
    <source>
        <dbReference type="EMBL" id="CAF1573307.1"/>
    </source>
</evidence>